<gene>
    <name evidence="3" type="ORF">SPPG_04801</name>
</gene>
<dbReference type="InterPro" id="IPR039604">
    <property type="entry name" value="Bfr1"/>
</dbReference>
<dbReference type="GO" id="GO:0042175">
    <property type="term" value="C:nuclear outer membrane-endoplasmic reticulum membrane network"/>
    <property type="evidence" value="ECO:0007669"/>
    <property type="project" value="TreeGrafter"/>
</dbReference>
<organism evidence="3 4">
    <name type="scientific">Spizellomyces punctatus (strain DAOM BR117)</name>
    <dbReference type="NCBI Taxonomy" id="645134"/>
    <lineage>
        <taxon>Eukaryota</taxon>
        <taxon>Fungi</taxon>
        <taxon>Fungi incertae sedis</taxon>
        <taxon>Chytridiomycota</taxon>
        <taxon>Chytridiomycota incertae sedis</taxon>
        <taxon>Chytridiomycetes</taxon>
        <taxon>Spizellomycetales</taxon>
        <taxon>Spizellomycetaceae</taxon>
        <taxon>Spizellomyces</taxon>
    </lineage>
</organism>
<keyword evidence="4" id="KW-1185">Reference proteome</keyword>
<feature type="region of interest" description="Disordered" evidence="2">
    <location>
        <begin position="1"/>
        <end position="22"/>
    </location>
</feature>
<feature type="region of interest" description="Disordered" evidence="2">
    <location>
        <begin position="318"/>
        <end position="337"/>
    </location>
</feature>
<dbReference type="InParanoid" id="A0A0L0HHZ3"/>
<dbReference type="FunCoup" id="A0A0L0HHZ3">
    <property type="interactions" value="20"/>
</dbReference>
<keyword evidence="1" id="KW-0175">Coiled coil</keyword>
<dbReference type="GO" id="GO:1990904">
    <property type="term" value="C:ribonucleoprotein complex"/>
    <property type="evidence" value="ECO:0007669"/>
    <property type="project" value="TreeGrafter"/>
</dbReference>
<dbReference type="OMA" id="AHWKEDQ"/>
<sequence>MPGKEANGVAAVERKKAPVKPDQATFERELKEIDSNIEALKKQLAEAQNRISETDTKDAFTDRRKDLREQQDALIKQRNELQDQRGKIFDQLKAIQAKLRKKTDDARSSKDRLGYKSVEDVDKQISTLERQLQSGEASLHEEKRIVAEISNLKKARKILEGFSSQQSSVESDKKQLDDLRAQLDAIEPQRKEIHAKIDAVKAQFTDLDNERKSKKGNLNDLVNDRKNIKADLDAEFDKLRALKSNYKKQKDEWFTWQREEHARKHEQYLARKREESEARLTAQAEREREAAEIPAYSDEINQCATLIKFLENYSSKSEATKTNSADASASTRPVDTGLPEGAVLLKKKDDEEYMVLGNKKGKKGRRQGGSGQTEKVKPFKLDFDIIDQFVKLKIDLPVSAAEIPATISALEEKQKWFKDNQAEATAKAKAAAEAKIAALRRGDSANGDSTPVEKVENKVEAAAEVDASDI</sequence>
<dbReference type="PANTHER" id="PTHR31027:SF2">
    <property type="entry name" value="LEBERCILIN DOMAIN-CONTAINING PROTEIN"/>
    <property type="match status" value="1"/>
</dbReference>
<evidence type="ECO:0000313" key="4">
    <source>
        <dbReference type="Proteomes" id="UP000053201"/>
    </source>
</evidence>
<reference evidence="3 4" key="1">
    <citation type="submission" date="2009-08" db="EMBL/GenBank/DDBJ databases">
        <title>The Genome Sequence of Spizellomyces punctatus strain DAOM BR117.</title>
        <authorList>
            <consortium name="The Broad Institute Genome Sequencing Platform"/>
            <person name="Russ C."/>
            <person name="Cuomo C."/>
            <person name="Shea T."/>
            <person name="Young S.K."/>
            <person name="Zeng Q."/>
            <person name="Koehrsen M."/>
            <person name="Haas B."/>
            <person name="Borodovsky M."/>
            <person name="Guigo R."/>
            <person name="Alvarado L."/>
            <person name="Berlin A."/>
            <person name="Bochicchio J."/>
            <person name="Borenstein D."/>
            <person name="Chapman S."/>
            <person name="Chen Z."/>
            <person name="Engels R."/>
            <person name="Freedman E."/>
            <person name="Gellesch M."/>
            <person name="Goldberg J."/>
            <person name="Griggs A."/>
            <person name="Gujja S."/>
            <person name="Heiman D."/>
            <person name="Hepburn T."/>
            <person name="Howarth C."/>
            <person name="Jen D."/>
            <person name="Larson L."/>
            <person name="Lewis B."/>
            <person name="Mehta T."/>
            <person name="Park D."/>
            <person name="Pearson M."/>
            <person name="Roberts A."/>
            <person name="Saif S."/>
            <person name="Shenoy N."/>
            <person name="Sisk P."/>
            <person name="Stolte C."/>
            <person name="Sykes S."/>
            <person name="Thomson T."/>
            <person name="Walk T."/>
            <person name="White J."/>
            <person name="Yandava C."/>
            <person name="Burger G."/>
            <person name="Gray M.W."/>
            <person name="Holland P.W.H."/>
            <person name="King N."/>
            <person name="Lang F.B.F."/>
            <person name="Roger A.J."/>
            <person name="Ruiz-Trillo I."/>
            <person name="Lander E."/>
            <person name="Nusbaum C."/>
        </authorList>
    </citation>
    <scope>NUCLEOTIDE SEQUENCE [LARGE SCALE GENOMIC DNA]</scope>
    <source>
        <strain evidence="3 4">DAOM BR117</strain>
    </source>
</reference>
<dbReference type="GO" id="GO:0005783">
    <property type="term" value="C:endoplasmic reticulum"/>
    <property type="evidence" value="ECO:0007669"/>
    <property type="project" value="TreeGrafter"/>
</dbReference>
<proteinExistence type="predicted"/>
<accession>A0A0L0HHZ3</accession>
<protein>
    <recommendedName>
        <fullName evidence="5">Nuclear segregation protein Bfr1</fullName>
    </recommendedName>
</protein>
<dbReference type="RefSeq" id="XP_016608524.1">
    <property type="nucleotide sequence ID" value="XM_016753035.1"/>
</dbReference>
<dbReference type="OrthoDB" id="2195113at2759"/>
<dbReference type="PANTHER" id="PTHR31027">
    <property type="entry name" value="NUCLEAR SEGREGATION PROTEIN BFR1"/>
    <property type="match status" value="1"/>
</dbReference>
<evidence type="ECO:0000256" key="1">
    <source>
        <dbReference type="SAM" id="Coils"/>
    </source>
</evidence>
<name>A0A0L0HHZ3_SPIPD</name>
<dbReference type="VEuPathDB" id="FungiDB:SPPG_04801"/>
<evidence type="ECO:0000313" key="3">
    <source>
        <dbReference type="EMBL" id="KND00485.1"/>
    </source>
</evidence>
<evidence type="ECO:0000256" key="2">
    <source>
        <dbReference type="SAM" id="MobiDB-lite"/>
    </source>
</evidence>
<feature type="compositionally biased region" description="Polar residues" evidence="2">
    <location>
        <begin position="318"/>
        <end position="333"/>
    </location>
</feature>
<dbReference type="EMBL" id="KQ257456">
    <property type="protein sequence ID" value="KND00485.1"/>
    <property type="molecule type" value="Genomic_DNA"/>
</dbReference>
<dbReference type="GO" id="GO:0003729">
    <property type="term" value="F:mRNA binding"/>
    <property type="evidence" value="ECO:0007669"/>
    <property type="project" value="TreeGrafter"/>
</dbReference>
<dbReference type="GO" id="GO:0008298">
    <property type="term" value="P:intracellular mRNA localization"/>
    <property type="evidence" value="ECO:0007669"/>
    <property type="project" value="TreeGrafter"/>
</dbReference>
<evidence type="ECO:0008006" key="5">
    <source>
        <dbReference type="Google" id="ProtNLM"/>
    </source>
</evidence>
<dbReference type="eggNOG" id="ENOG502QRKP">
    <property type="taxonomic scope" value="Eukaryota"/>
</dbReference>
<dbReference type="GeneID" id="27688231"/>
<dbReference type="STRING" id="645134.A0A0L0HHZ3"/>
<feature type="coiled-coil region" evidence="1">
    <location>
        <begin position="23"/>
        <end position="87"/>
    </location>
</feature>
<dbReference type="AlphaFoldDB" id="A0A0L0HHZ3"/>
<dbReference type="Proteomes" id="UP000053201">
    <property type="component" value="Unassembled WGS sequence"/>
</dbReference>